<dbReference type="InterPro" id="IPR009001">
    <property type="entry name" value="Transl_elong_EF1A/Init_IF2_C"/>
</dbReference>
<dbReference type="Proteomes" id="UP000299102">
    <property type="component" value="Unassembled WGS sequence"/>
</dbReference>
<dbReference type="Gene3D" id="2.40.30.10">
    <property type="entry name" value="Translation factors"/>
    <property type="match status" value="2"/>
</dbReference>
<evidence type="ECO:0000256" key="3">
    <source>
        <dbReference type="ARBA" id="ARBA00022741"/>
    </source>
</evidence>
<feature type="domain" description="Tr-type G" evidence="7">
    <location>
        <begin position="54"/>
        <end position="281"/>
    </location>
</feature>
<keyword evidence="6" id="KW-0472">Membrane</keyword>
<comment type="subcellular location">
    <subcellularLocation>
        <location evidence="1">Cytoplasm</location>
    </subcellularLocation>
</comment>
<dbReference type="SUPFAM" id="SSF50447">
    <property type="entry name" value="Translation proteins"/>
    <property type="match status" value="1"/>
</dbReference>
<dbReference type="Pfam" id="PF00009">
    <property type="entry name" value="GTP_EFTU"/>
    <property type="match status" value="1"/>
</dbReference>
<dbReference type="GO" id="GO:0005525">
    <property type="term" value="F:GTP binding"/>
    <property type="evidence" value="ECO:0007669"/>
    <property type="project" value="UniProtKB-KW"/>
</dbReference>
<name>A0A4C1T5G7_EUMVA</name>
<evidence type="ECO:0000313" key="8">
    <source>
        <dbReference type="EMBL" id="GBP08708.1"/>
    </source>
</evidence>
<keyword evidence="6" id="KW-1133">Transmembrane helix</keyword>
<dbReference type="CDD" id="cd03694">
    <property type="entry name" value="GTPBP_II"/>
    <property type="match status" value="1"/>
</dbReference>
<dbReference type="SUPFAM" id="SSF50465">
    <property type="entry name" value="EF-Tu/eEF-1alpha/eIF2-gamma C-terminal domain"/>
    <property type="match status" value="1"/>
</dbReference>
<organism evidence="8 9">
    <name type="scientific">Eumeta variegata</name>
    <name type="common">Bagworm moth</name>
    <name type="synonym">Eumeta japonica</name>
    <dbReference type="NCBI Taxonomy" id="151549"/>
    <lineage>
        <taxon>Eukaryota</taxon>
        <taxon>Metazoa</taxon>
        <taxon>Ecdysozoa</taxon>
        <taxon>Arthropoda</taxon>
        <taxon>Hexapoda</taxon>
        <taxon>Insecta</taxon>
        <taxon>Pterygota</taxon>
        <taxon>Neoptera</taxon>
        <taxon>Endopterygota</taxon>
        <taxon>Lepidoptera</taxon>
        <taxon>Glossata</taxon>
        <taxon>Ditrysia</taxon>
        <taxon>Tineoidea</taxon>
        <taxon>Psychidae</taxon>
        <taxon>Oiketicinae</taxon>
        <taxon>Eumeta</taxon>
    </lineage>
</organism>
<evidence type="ECO:0000256" key="4">
    <source>
        <dbReference type="ARBA" id="ARBA00023134"/>
    </source>
</evidence>
<dbReference type="PROSITE" id="PS51722">
    <property type="entry name" value="G_TR_2"/>
    <property type="match status" value="1"/>
</dbReference>
<evidence type="ECO:0000256" key="5">
    <source>
        <dbReference type="SAM" id="MobiDB-lite"/>
    </source>
</evidence>
<evidence type="ECO:0000259" key="7">
    <source>
        <dbReference type="PROSITE" id="PS51722"/>
    </source>
</evidence>
<dbReference type="CDD" id="cd04165">
    <property type="entry name" value="GTPBP1_like"/>
    <property type="match status" value="1"/>
</dbReference>
<keyword evidence="4" id="KW-0342">GTP-binding</keyword>
<comment type="caution">
    <text evidence="8">The sequence shown here is derived from an EMBL/GenBank/DDBJ whole genome shotgun (WGS) entry which is preliminary data.</text>
</comment>
<keyword evidence="6" id="KW-0812">Transmembrane</keyword>
<dbReference type="FunFam" id="3.40.50.300:FF:000091">
    <property type="entry name" value="Probable GTP-binding protein 1"/>
    <property type="match status" value="1"/>
</dbReference>
<keyword evidence="3" id="KW-0547">Nucleotide-binding</keyword>
<dbReference type="InterPro" id="IPR009000">
    <property type="entry name" value="Transl_B-barrel_sf"/>
</dbReference>
<dbReference type="OrthoDB" id="248233at2759"/>
<evidence type="ECO:0000256" key="6">
    <source>
        <dbReference type="SAM" id="Phobius"/>
    </source>
</evidence>
<dbReference type="CDD" id="cd03708">
    <property type="entry name" value="GTPBP_III"/>
    <property type="match status" value="1"/>
</dbReference>
<dbReference type="InterPro" id="IPR027417">
    <property type="entry name" value="P-loop_NTPase"/>
</dbReference>
<protein>
    <submittedName>
        <fullName evidence="8">GTP-binding protein 1</fullName>
    </submittedName>
</protein>
<dbReference type="InterPro" id="IPR050055">
    <property type="entry name" value="EF-Tu_GTPase"/>
</dbReference>
<evidence type="ECO:0000256" key="1">
    <source>
        <dbReference type="ARBA" id="ARBA00004496"/>
    </source>
</evidence>
<dbReference type="PANTHER" id="PTHR43721">
    <property type="entry name" value="ELONGATION FACTOR TU-RELATED"/>
    <property type="match status" value="1"/>
</dbReference>
<accession>A0A4C1T5G7</accession>
<dbReference type="PANTHER" id="PTHR43721:SF9">
    <property type="entry name" value="GTP-BINDING PROTEIN 1"/>
    <property type="match status" value="1"/>
</dbReference>
<dbReference type="EMBL" id="BGZK01004391">
    <property type="protein sequence ID" value="GBP08708.1"/>
    <property type="molecule type" value="Genomic_DNA"/>
</dbReference>
<sequence>MRWWRRYSVDCFPDIDTPRTDFSSIRDGGDSGLDEEEYKAAVATLQSLATTIDADMVLLRQLGNVDAGKSTLLGVLTHGELDNGRGHARQRLFRHKHEMESGRTSSVGNDILGFDSVGNVVNKPDHGTLDWVKICEKSAKVITFIDLAGHERYLKTTVFGMTGMHLTLVLMIGANAGIVGMTKEHLGLALALSVPVFVVVTKIDMCPPNVLQDNLKLLFKILKSQGCRKVPVMVKTPDEVVLSATNFVSERLCPIFQVSNVTGENLNLLKMFLNLLTTRMTGQDNLPAEFQIDDTYSVPGVGTVVSGTCLQGLIKLNDVLMLGPDPLGNFISIAVKSIHRKRMNVKESDLKPQACWEFEGEILVLHHPTTISSRYQAMVHCGSIRQTASIVNMSKECLRTGDKAHVKFRFIKHPEYILFWSAYGFREGRTKAVGNVLKPITNSVAAQNRPKPNKMQTRTHGQGSTHNAPPQNQNQNPNVQAANANNKLQQHHNSETELKSHKMMEF</sequence>
<dbReference type="InterPro" id="IPR000795">
    <property type="entry name" value="T_Tr_GTP-bd_dom"/>
</dbReference>
<dbReference type="GO" id="GO:0003746">
    <property type="term" value="F:translation elongation factor activity"/>
    <property type="evidence" value="ECO:0007669"/>
    <property type="project" value="TreeGrafter"/>
</dbReference>
<dbReference type="GO" id="GO:0005737">
    <property type="term" value="C:cytoplasm"/>
    <property type="evidence" value="ECO:0007669"/>
    <property type="project" value="UniProtKB-SubCell"/>
</dbReference>
<dbReference type="Gene3D" id="3.40.50.300">
    <property type="entry name" value="P-loop containing nucleotide triphosphate hydrolases"/>
    <property type="match status" value="1"/>
</dbReference>
<evidence type="ECO:0000313" key="9">
    <source>
        <dbReference type="Proteomes" id="UP000299102"/>
    </source>
</evidence>
<keyword evidence="9" id="KW-1185">Reference proteome</keyword>
<feature type="compositionally biased region" description="Low complexity" evidence="5">
    <location>
        <begin position="467"/>
        <end position="479"/>
    </location>
</feature>
<comment type="similarity">
    <text evidence="2">Belongs to the TRAFAC class translation factor GTPase superfamily. Classic translation factor GTPase family. EF-Tu/EF-1A subfamily.</text>
</comment>
<feature type="transmembrane region" description="Helical" evidence="6">
    <location>
        <begin position="158"/>
        <end position="179"/>
    </location>
</feature>
<gene>
    <name evidence="8" type="primary">GTPBP1</name>
    <name evidence="8" type="ORF">EVAR_73922_1</name>
</gene>
<dbReference type="GO" id="GO:0003924">
    <property type="term" value="F:GTPase activity"/>
    <property type="evidence" value="ECO:0007669"/>
    <property type="project" value="InterPro"/>
</dbReference>
<dbReference type="InterPro" id="IPR035531">
    <property type="entry name" value="GTPBP1-like"/>
</dbReference>
<dbReference type="STRING" id="151549.A0A4C1T5G7"/>
<dbReference type="AlphaFoldDB" id="A0A4C1T5G7"/>
<feature type="region of interest" description="Disordered" evidence="5">
    <location>
        <begin position="443"/>
        <end position="479"/>
    </location>
</feature>
<dbReference type="SUPFAM" id="SSF52540">
    <property type="entry name" value="P-loop containing nucleoside triphosphate hydrolases"/>
    <property type="match status" value="1"/>
</dbReference>
<proteinExistence type="inferred from homology"/>
<feature type="compositionally biased region" description="Polar residues" evidence="5">
    <location>
        <begin position="454"/>
        <end position="466"/>
    </location>
</feature>
<evidence type="ECO:0000256" key="2">
    <source>
        <dbReference type="ARBA" id="ARBA00007249"/>
    </source>
</evidence>
<dbReference type="FunFam" id="2.40.30.10:FF:000028">
    <property type="entry name" value="GTP-binding protein 1,-like"/>
    <property type="match status" value="1"/>
</dbReference>
<reference evidence="8 9" key="1">
    <citation type="journal article" date="2019" name="Commun. Biol.">
        <title>The bagworm genome reveals a unique fibroin gene that provides high tensile strength.</title>
        <authorList>
            <person name="Kono N."/>
            <person name="Nakamura H."/>
            <person name="Ohtoshi R."/>
            <person name="Tomita M."/>
            <person name="Numata K."/>
            <person name="Arakawa K."/>
        </authorList>
    </citation>
    <scope>NUCLEOTIDE SEQUENCE [LARGE SCALE GENOMIC DNA]</scope>
</reference>